<dbReference type="AlphaFoldDB" id="A0A0A1TWI6"/>
<keyword evidence="3" id="KW-1185">Reference proteome</keyword>
<sequence length="114" mass="12938">MITTSNKDVLDDVLLYSYSDYLANDSLIVEGSESQPPTPLMQPQHVKVQQPPQPFSHSKPITIIRPSFANIVFSDYENSNESDEKLAAHFQRSFTHAFSASPLVRLEEWNKSQN</sequence>
<evidence type="ECO:0000256" key="1">
    <source>
        <dbReference type="SAM" id="MobiDB-lite"/>
    </source>
</evidence>
<dbReference type="KEGG" id="eiv:EIN_407560"/>
<feature type="region of interest" description="Disordered" evidence="1">
    <location>
        <begin position="30"/>
        <end position="56"/>
    </location>
</feature>
<dbReference type="EMBL" id="KB207048">
    <property type="protein sequence ID" value="ELP85557.1"/>
    <property type="molecule type" value="Genomic_DNA"/>
</dbReference>
<dbReference type="OMA" id="RSFTHAF"/>
<evidence type="ECO:0000313" key="3">
    <source>
        <dbReference type="Proteomes" id="UP000014680"/>
    </source>
</evidence>
<dbReference type="RefSeq" id="XP_004184903.1">
    <property type="nucleotide sequence ID" value="XM_004184855.1"/>
</dbReference>
<dbReference type="VEuPathDB" id="AmoebaDB:EIN_407560"/>
<protein>
    <submittedName>
        <fullName evidence="2">Uncharacterized protein</fullName>
    </submittedName>
</protein>
<proteinExistence type="predicted"/>
<dbReference type="Proteomes" id="UP000014680">
    <property type="component" value="Unassembled WGS sequence"/>
</dbReference>
<accession>A0A0A1TWI6</accession>
<dbReference type="GeneID" id="14884616"/>
<gene>
    <name evidence="2" type="ORF">EIN_407560</name>
</gene>
<name>A0A0A1TWI6_ENTIV</name>
<evidence type="ECO:0000313" key="2">
    <source>
        <dbReference type="EMBL" id="ELP85557.1"/>
    </source>
</evidence>
<organism evidence="2 3">
    <name type="scientific">Entamoeba invadens IP1</name>
    <dbReference type="NCBI Taxonomy" id="370355"/>
    <lineage>
        <taxon>Eukaryota</taxon>
        <taxon>Amoebozoa</taxon>
        <taxon>Evosea</taxon>
        <taxon>Archamoebae</taxon>
        <taxon>Mastigamoebida</taxon>
        <taxon>Entamoebidae</taxon>
        <taxon>Entamoeba</taxon>
    </lineage>
</organism>
<reference evidence="2 3" key="1">
    <citation type="submission" date="2012-10" db="EMBL/GenBank/DDBJ databases">
        <authorList>
            <person name="Zafar N."/>
            <person name="Inman J."/>
            <person name="Hall N."/>
            <person name="Lorenzi H."/>
            <person name="Caler E."/>
        </authorList>
    </citation>
    <scope>NUCLEOTIDE SEQUENCE [LARGE SCALE GENOMIC DNA]</scope>
    <source>
        <strain evidence="2 3">IP1</strain>
    </source>
</reference>